<keyword evidence="2" id="KW-1185">Reference proteome</keyword>
<gene>
    <name evidence="1" type="ORF">BDK51DRAFT_51619</name>
</gene>
<proteinExistence type="predicted"/>
<dbReference type="Proteomes" id="UP000269721">
    <property type="component" value="Unassembled WGS sequence"/>
</dbReference>
<accession>A0A4P9W1E6</accession>
<evidence type="ECO:0000313" key="2">
    <source>
        <dbReference type="Proteomes" id="UP000269721"/>
    </source>
</evidence>
<reference evidence="2" key="1">
    <citation type="journal article" date="2018" name="Nat. Microbiol.">
        <title>Leveraging single-cell genomics to expand the fungal tree of life.</title>
        <authorList>
            <person name="Ahrendt S.R."/>
            <person name="Quandt C.A."/>
            <person name="Ciobanu D."/>
            <person name="Clum A."/>
            <person name="Salamov A."/>
            <person name="Andreopoulos B."/>
            <person name="Cheng J.F."/>
            <person name="Woyke T."/>
            <person name="Pelin A."/>
            <person name="Henrissat B."/>
            <person name="Reynolds N.K."/>
            <person name="Benny G.L."/>
            <person name="Smith M.E."/>
            <person name="James T.Y."/>
            <person name="Grigoriev I.V."/>
        </authorList>
    </citation>
    <scope>NUCLEOTIDE SEQUENCE [LARGE SCALE GENOMIC DNA]</scope>
</reference>
<dbReference type="EMBL" id="KZ999341">
    <property type="protein sequence ID" value="RKO85165.1"/>
    <property type="molecule type" value="Genomic_DNA"/>
</dbReference>
<name>A0A4P9W1E6_9FUNG</name>
<protein>
    <submittedName>
        <fullName evidence="1">Uncharacterized protein</fullName>
    </submittedName>
</protein>
<dbReference type="AlphaFoldDB" id="A0A4P9W1E6"/>
<sequence>MIRVQTAECPQSSSSLLPFRLTLSGKCLTSPHERLLDGSNYLSWAFNGRMFLLANCPEITIKTQNATTPQERARALTFLRLHLADSLQDEYLTVDDPATL</sequence>
<evidence type="ECO:0000313" key="1">
    <source>
        <dbReference type="EMBL" id="RKO85165.1"/>
    </source>
</evidence>
<dbReference type="OrthoDB" id="1737433at2759"/>
<organism evidence="1 2">
    <name type="scientific">Blyttiomyces helicus</name>
    <dbReference type="NCBI Taxonomy" id="388810"/>
    <lineage>
        <taxon>Eukaryota</taxon>
        <taxon>Fungi</taxon>
        <taxon>Fungi incertae sedis</taxon>
        <taxon>Chytridiomycota</taxon>
        <taxon>Chytridiomycota incertae sedis</taxon>
        <taxon>Chytridiomycetes</taxon>
        <taxon>Chytridiomycetes incertae sedis</taxon>
        <taxon>Blyttiomyces</taxon>
    </lineage>
</organism>